<evidence type="ECO:0000256" key="6">
    <source>
        <dbReference type="PROSITE-ProRule" id="PRU00169"/>
    </source>
</evidence>
<feature type="region of interest" description="Disordered" evidence="7">
    <location>
        <begin position="133"/>
        <end position="160"/>
    </location>
</feature>
<keyword evidence="2" id="KW-0902">Two-component regulatory system</keyword>
<feature type="compositionally biased region" description="Low complexity" evidence="7">
    <location>
        <begin position="138"/>
        <end position="160"/>
    </location>
</feature>
<dbReference type="PROSITE" id="PS00622">
    <property type="entry name" value="HTH_LUXR_1"/>
    <property type="match status" value="1"/>
</dbReference>
<dbReference type="SMART" id="SM00448">
    <property type="entry name" value="REC"/>
    <property type="match status" value="1"/>
</dbReference>
<name>A0AAC9EYG9_9PROT</name>
<dbReference type="Proteomes" id="UP000069935">
    <property type="component" value="Chromosome 5"/>
</dbReference>
<dbReference type="CDD" id="cd06170">
    <property type="entry name" value="LuxR_C_like"/>
    <property type="match status" value="1"/>
</dbReference>
<reference evidence="11" key="1">
    <citation type="submission" date="2015-08" db="EMBL/GenBank/DDBJ databases">
        <title>Complete Genome Sequence of Azospirillum thiophilum BV-S.</title>
        <authorList>
            <person name="Fomenkov A."/>
            <person name="Vincze T."/>
            <person name="Grabovich M."/>
            <person name="Dubinina G."/>
            <person name="Orlova M."/>
            <person name="Belousova E."/>
            <person name="Roberts R.J."/>
        </authorList>
    </citation>
    <scope>NUCLEOTIDE SEQUENCE [LARGE SCALE GENOMIC DNA]</scope>
    <source>
        <strain evidence="11">BV-S</strain>
    </source>
</reference>
<dbReference type="SUPFAM" id="SSF52172">
    <property type="entry name" value="CheY-like"/>
    <property type="match status" value="1"/>
</dbReference>
<keyword evidence="1 6" id="KW-0597">Phosphoprotein</keyword>
<reference evidence="10 11" key="2">
    <citation type="journal article" date="2016" name="Genome Announc.">
        <title>Complete Genome Sequence of a Strain of Azospirillum thiophilum Isolated from a Sulfide Spring.</title>
        <authorList>
            <person name="Fomenkov A."/>
            <person name="Vincze T."/>
            <person name="Grabovich M."/>
            <person name="Anton B.P."/>
            <person name="Dubinina G."/>
            <person name="Orlova M."/>
            <person name="Belousova E."/>
            <person name="Roberts R.J."/>
        </authorList>
    </citation>
    <scope>NUCLEOTIDE SEQUENCE [LARGE SCALE GENOMIC DNA]</scope>
    <source>
        <strain evidence="10 11">BV-S</strain>
    </source>
</reference>
<dbReference type="FunFam" id="3.40.50.2300:FF:000018">
    <property type="entry name" value="DNA-binding transcriptional regulator NtrC"/>
    <property type="match status" value="1"/>
</dbReference>
<dbReference type="GO" id="GO:0003677">
    <property type="term" value="F:DNA binding"/>
    <property type="evidence" value="ECO:0007669"/>
    <property type="project" value="UniProtKB-KW"/>
</dbReference>
<dbReference type="EMBL" id="CP012405">
    <property type="protein sequence ID" value="ALG74707.1"/>
    <property type="molecule type" value="Genomic_DNA"/>
</dbReference>
<dbReference type="CDD" id="cd17537">
    <property type="entry name" value="REC_FixJ"/>
    <property type="match status" value="1"/>
</dbReference>
<protein>
    <submittedName>
        <fullName evidence="10">Nitrogen fixation protein FixJ</fullName>
    </submittedName>
</protein>
<dbReference type="Pfam" id="PF00072">
    <property type="entry name" value="Response_reg"/>
    <property type="match status" value="1"/>
</dbReference>
<dbReference type="PROSITE" id="PS50110">
    <property type="entry name" value="RESPONSE_REGULATORY"/>
    <property type="match status" value="1"/>
</dbReference>
<dbReference type="PROSITE" id="PS50043">
    <property type="entry name" value="HTH_LUXR_2"/>
    <property type="match status" value="1"/>
</dbReference>
<feature type="domain" description="Response regulatory" evidence="9">
    <location>
        <begin position="15"/>
        <end position="129"/>
    </location>
</feature>
<evidence type="ECO:0000313" key="10">
    <source>
        <dbReference type="EMBL" id="ALG74707.1"/>
    </source>
</evidence>
<evidence type="ECO:0000256" key="4">
    <source>
        <dbReference type="ARBA" id="ARBA00023125"/>
    </source>
</evidence>
<dbReference type="GO" id="GO:0000160">
    <property type="term" value="P:phosphorelay signal transduction system"/>
    <property type="evidence" value="ECO:0007669"/>
    <property type="project" value="UniProtKB-KW"/>
</dbReference>
<evidence type="ECO:0000256" key="2">
    <source>
        <dbReference type="ARBA" id="ARBA00023012"/>
    </source>
</evidence>
<evidence type="ECO:0000256" key="7">
    <source>
        <dbReference type="SAM" id="MobiDB-lite"/>
    </source>
</evidence>
<dbReference type="AlphaFoldDB" id="A0AAC9EYG9"/>
<dbReference type="InterPro" id="IPR001789">
    <property type="entry name" value="Sig_transdc_resp-reg_receiver"/>
</dbReference>
<dbReference type="Gene3D" id="1.10.10.10">
    <property type="entry name" value="Winged helix-like DNA-binding domain superfamily/Winged helix DNA-binding domain"/>
    <property type="match status" value="1"/>
</dbReference>
<keyword evidence="4" id="KW-0238">DNA-binding</keyword>
<keyword evidence="11" id="KW-1185">Reference proteome</keyword>
<sequence>MPADTAPADALSNLTVFILDDDEPIRESLQILLECAGFRAESFATPVAFLESGAPSRPGCLLVDVRMPGMSGLEVQERLGRDGRDMPVIVMTGHGDVPLAVRAMKAGAVDFVEKPFEEDALLSAVRSALDHAAEARKGPAGQPAAAPEQPAAASTAAAAPSPAVPPEILARLSALTPREHDVLRWLVAGKSNKVIAFELSISPRTVEIHRARVMEKMQADSLPSLVRMAIAAGVTPGDG</sequence>
<dbReference type="InterPro" id="IPR016032">
    <property type="entry name" value="Sig_transdc_resp-reg_C-effctor"/>
</dbReference>
<dbReference type="InterPro" id="IPR011006">
    <property type="entry name" value="CheY-like_superfamily"/>
</dbReference>
<evidence type="ECO:0000256" key="3">
    <source>
        <dbReference type="ARBA" id="ARBA00023015"/>
    </source>
</evidence>
<dbReference type="Pfam" id="PF00196">
    <property type="entry name" value="GerE"/>
    <property type="match status" value="1"/>
</dbReference>
<dbReference type="InterPro" id="IPR036388">
    <property type="entry name" value="WH-like_DNA-bd_sf"/>
</dbReference>
<evidence type="ECO:0000259" key="8">
    <source>
        <dbReference type="PROSITE" id="PS50043"/>
    </source>
</evidence>
<organism evidence="10 11">
    <name type="scientific">Azospirillum thiophilum</name>
    <dbReference type="NCBI Taxonomy" id="528244"/>
    <lineage>
        <taxon>Bacteria</taxon>
        <taxon>Pseudomonadati</taxon>
        <taxon>Pseudomonadota</taxon>
        <taxon>Alphaproteobacteria</taxon>
        <taxon>Rhodospirillales</taxon>
        <taxon>Azospirillaceae</taxon>
        <taxon>Azospirillum</taxon>
    </lineage>
</organism>
<evidence type="ECO:0000256" key="5">
    <source>
        <dbReference type="ARBA" id="ARBA00023163"/>
    </source>
</evidence>
<gene>
    <name evidence="10" type="primary">fixJ</name>
    <name evidence="10" type="ORF">AL072_27430</name>
</gene>
<dbReference type="KEGG" id="ati:AL072_27430"/>
<feature type="domain" description="HTH luxR-type" evidence="8">
    <location>
        <begin position="168"/>
        <end position="233"/>
    </location>
</feature>
<evidence type="ECO:0000256" key="1">
    <source>
        <dbReference type="ARBA" id="ARBA00022553"/>
    </source>
</evidence>
<dbReference type="PANTHER" id="PTHR44688">
    <property type="entry name" value="DNA-BINDING TRANSCRIPTIONAL ACTIVATOR DEVR_DOSR"/>
    <property type="match status" value="1"/>
</dbReference>
<keyword evidence="5" id="KW-0804">Transcription</keyword>
<proteinExistence type="predicted"/>
<evidence type="ECO:0000259" key="9">
    <source>
        <dbReference type="PROSITE" id="PS50110"/>
    </source>
</evidence>
<dbReference type="PRINTS" id="PR00038">
    <property type="entry name" value="HTHLUXR"/>
</dbReference>
<dbReference type="SUPFAM" id="SSF46894">
    <property type="entry name" value="C-terminal effector domain of the bipartite response regulators"/>
    <property type="match status" value="1"/>
</dbReference>
<dbReference type="GO" id="GO:0006355">
    <property type="term" value="P:regulation of DNA-templated transcription"/>
    <property type="evidence" value="ECO:0007669"/>
    <property type="project" value="InterPro"/>
</dbReference>
<dbReference type="InterPro" id="IPR000792">
    <property type="entry name" value="Tscrpt_reg_LuxR_C"/>
</dbReference>
<dbReference type="Gene3D" id="3.40.50.2300">
    <property type="match status" value="1"/>
</dbReference>
<dbReference type="SMART" id="SM00421">
    <property type="entry name" value="HTH_LUXR"/>
    <property type="match status" value="1"/>
</dbReference>
<feature type="modified residue" description="4-aspartylphosphate" evidence="6">
    <location>
        <position position="64"/>
    </location>
</feature>
<keyword evidence="3" id="KW-0805">Transcription regulation</keyword>
<dbReference type="PANTHER" id="PTHR44688:SF16">
    <property type="entry name" value="DNA-BINDING TRANSCRIPTIONAL ACTIVATOR DEVR_DOSR"/>
    <property type="match status" value="1"/>
</dbReference>
<evidence type="ECO:0000313" key="11">
    <source>
        <dbReference type="Proteomes" id="UP000069935"/>
    </source>
</evidence>
<accession>A0AAC9EYG9</accession>